<reference evidence="1" key="1">
    <citation type="submission" date="2022-08" db="EMBL/GenBank/DDBJ databases">
        <title>Genome Sequence of Lecanicillium fungicola.</title>
        <authorList>
            <person name="Buettner E."/>
        </authorList>
    </citation>
    <scope>NUCLEOTIDE SEQUENCE</scope>
    <source>
        <strain evidence="1">Babe33</strain>
    </source>
</reference>
<evidence type="ECO:0000313" key="1">
    <source>
        <dbReference type="EMBL" id="KAJ2976915.1"/>
    </source>
</evidence>
<keyword evidence="2" id="KW-1185">Reference proteome</keyword>
<protein>
    <submittedName>
        <fullName evidence="1">Uncharacterized protein</fullName>
    </submittedName>
</protein>
<gene>
    <name evidence="1" type="ORF">NQ176_g4666</name>
</gene>
<organism evidence="1 2">
    <name type="scientific">Zarea fungicola</name>
    <dbReference type="NCBI Taxonomy" id="93591"/>
    <lineage>
        <taxon>Eukaryota</taxon>
        <taxon>Fungi</taxon>
        <taxon>Dikarya</taxon>
        <taxon>Ascomycota</taxon>
        <taxon>Pezizomycotina</taxon>
        <taxon>Sordariomycetes</taxon>
        <taxon>Hypocreomycetidae</taxon>
        <taxon>Hypocreales</taxon>
        <taxon>Cordycipitaceae</taxon>
        <taxon>Zarea</taxon>
    </lineage>
</organism>
<dbReference type="EMBL" id="JANJQO010000525">
    <property type="protein sequence ID" value="KAJ2976915.1"/>
    <property type="molecule type" value="Genomic_DNA"/>
</dbReference>
<dbReference type="Proteomes" id="UP001143910">
    <property type="component" value="Unassembled WGS sequence"/>
</dbReference>
<sequence>MPTPLVFQFDLPESVRQGRCVPVSLATLSDAQMQQDFDRLRAVTEENPFERLRSFPVPTAQMFFHPSFIAQIKALQMALVKASTDIVDRWFSDEAAKFTQRMPLDSYEEDLLKWIATSGVVSQYAGRQGLWRADLLLEQSAEGSINPVICEVNARFPYNAWLYVSSLADSLKNAFDLGQVNIGTTGDYSANEAGILGLYDQTKPLHVLMGESWKGLDVHAVMRLYEQKTGQHARIIKPEDLQLISDPTSATGYQLFCSIPSGDNDDTKQGAERVWQVSLEINQPELRPLDPLILQELARICVNDFRSVLLVNDQRFMAIIREEIESLVERSVIDSIEAEMLRKAIVPTYLPFENSWPREVTCASKDSLILKLTRGGEGKGHTFGHSVSHEEWDGLLKDAANTDAQRLATTYAVQRKVLQVQFDLRGYEGRELQKRHVVGSFNSLNGKYYGLSGMRVAQDFILSLTPGGGGLAMMAFTNEKEE</sequence>
<evidence type="ECO:0000313" key="2">
    <source>
        <dbReference type="Proteomes" id="UP001143910"/>
    </source>
</evidence>
<name>A0ACC1ND71_9HYPO</name>
<comment type="caution">
    <text evidence="1">The sequence shown here is derived from an EMBL/GenBank/DDBJ whole genome shotgun (WGS) entry which is preliminary data.</text>
</comment>
<proteinExistence type="predicted"/>
<accession>A0ACC1ND71</accession>